<accession>A0A9R1DSQ5</accession>
<organism evidence="2">
    <name type="scientific">Triticum aestivum</name>
    <name type="common">Wheat</name>
    <dbReference type="NCBI Taxonomy" id="4565"/>
    <lineage>
        <taxon>Eukaryota</taxon>
        <taxon>Viridiplantae</taxon>
        <taxon>Streptophyta</taxon>
        <taxon>Embryophyta</taxon>
        <taxon>Tracheophyta</taxon>
        <taxon>Spermatophyta</taxon>
        <taxon>Magnoliopsida</taxon>
        <taxon>Liliopsida</taxon>
        <taxon>Poales</taxon>
        <taxon>Poaceae</taxon>
        <taxon>BOP clade</taxon>
        <taxon>Pooideae</taxon>
        <taxon>Triticodae</taxon>
        <taxon>Triticeae</taxon>
        <taxon>Triticinae</taxon>
        <taxon>Triticum</taxon>
    </lineage>
</organism>
<dbReference type="OrthoDB" id="6358435at2759"/>
<name>A0A9R1DSQ5_WHEAT</name>
<gene>
    <name evidence="2" type="ORF">CFC21_013630</name>
</gene>
<dbReference type="PANTHER" id="PTHR31728:SF4">
    <property type="entry name" value="OS04G0479300 PROTEIN"/>
    <property type="match status" value="1"/>
</dbReference>
<dbReference type="Gramene" id="TraesLAC1D03G00561240.1">
    <property type="protein sequence ID" value="TraesLAC1D03G00561240.1"/>
    <property type="gene ID" value="TraesLAC1D03G00561240"/>
</dbReference>
<dbReference type="Proteomes" id="UP000815260">
    <property type="component" value="Chromosome 1D"/>
</dbReference>
<dbReference type="Gramene" id="TraesMAC1D03G00556900.1">
    <property type="protein sequence ID" value="TraesMAC1D03G00556900.1"/>
    <property type="gene ID" value="TraesMAC1D03G00556900"/>
</dbReference>
<dbReference type="AlphaFoldDB" id="A0A9R1DSQ5"/>
<dbReference type="EMBL" id="CM022213">
    <property type="protein sequence ID" value="KAF6997411.1"/>
    <property type="molecule type" value="Genomic_DNA"/>
</dbReference>
<dbReference type="PANTHER" id="PTHR31728">
    <property type="entry name" value="ABRAXAS FAMILY MEMBER"/>
    <property type="match status" value="1"/>
</dbReference>
<evidence type="ECO:0000313" key="2">
    <source>
        <dbReference type="EMBL" id="KAF6997411.1"/>
    </source>
</evidence>
<evidence type="ECO:0000256" key="1">
    <source>
        <dbReference type="SAM" id="Coils"/>
    </source>
</evidence>
<keyword evidence="1" id="KW-0175">Coiled coil</keyword>
<comment type="caution">
    <text evidence="2">The sequence shown here is derived from an EMBL/GenBank/DDBJ whole genome shotgun (WGS) entry which is preliminary data.</text>
</comment>
<reference evidence="2" key="1">
    <citation type="journal article" date="2017" name="Gigascience">
        <title>The first near-complete assembly of the hexaploid bread wheat genome, Triticum aestivum.</title>
        <authorList>
            <person name="Zimin A.V."/>
            <person name="Puiu D."/>
            <person name="Hall R."/>
            <person name="Kingan S."/>
            <person name="Clavijo B.J."/>
            <person name="Salzberg S.L."/>
        </authorList>
    </citation>
    <scope>NUCLEOTIDE SEQUENCE</scope>
    <source>
        <tissue evidence="2">Leaf</tissue>
    </source>
</reference>
<feature type="coiled-coil region" evidence="1">
    <location>
        <begin position="217"/>
        <end position="251"/>
    </location>
</feature>
<dbReference type="InterPro" id="IPR023238">
    <property type="entry name" value="FAM175"/>
</dbReference>
<reference evidence="2" key="2">
    <citation type="submission" date="2020-03" db="EMBL/GenBank/DDBJ databases">
        <title>The second near-complete assembly of the hexaploid bread wheat (Triticum aestivum) genome.</title>
        <authorList>
            <person name="Zimin A.V."/>
            <person name="Puiu D."/>
            <person name="Shumante A."/>
            <person name="Alonge M."/>
            <person name="Salzberg S.L."/>
        </authorList>
    </citation>
    <scope>NUCLEOTIDE SEQUENCE</scope>
    <source>
        <tissue evidence="2">Leaf</tissue>
    </source>
</reference>
<protein>
    <submittedName>
        <fullName evidence="2">Uncharacterized protein</fullName>
    </submittedName>
</protein>
<proteinExistence type="predicted"/>
<sequence>MAAADAAADAAKLSVSFQAFAALLDCCAAAGGDCDGILLGRAALPPSFPDDDPAPTLPIYVTGHSSFARRSVLSNALDCFKPYSPARPGTATVGFFSSRRSAWATRRPSMREVAVARSLSKSLALTHPVVFLLLAPSVASDLSIHSFDHRAFLLVDSRLVPTSLTIVNSGPRFRGQYRCHTFTAESTMPWPPRQLANIGEQKAMDGMTDAFQDAEEVEQVEEMYSGMLRRLERLAQEAEEGNKRLLRQENKNLLAWRKIAGLKTWK</sequence>